<gene>
    <name evidence="1" type="ORF">H9725_09375</name>
</gene>
<accession>A0A9D2FHX5</accession>
<organism evidence="1 2">
    <name type="scientific">Candidatus Faecalibacterium gallistercoris</name>
    <dbReference type="NCBI Taxonomy" id="2838579"/>
    <lineage>
        <taxon>Bacteria</taxon>
        <taxon>Bacillati</taxon>
        <taxon>Bacillota</taxon>
        <taxon>Clostridia</taxon>
        <taxon>Eubacteriales</taxon>
        <taxon>Oscillospiraceae</taxon>
        <taxon>Faecalibacterium</taxon>
    </lineage>
</organism>
<comment type="caution">
    <text evidence="1">The sequence shown here is derived from an EMBL/GenBank/DDBJ whole genome shotgun (WGS) entry which is preliminary data.</text>
</comment>
<dbReference type="AlphaFoldDB" id="A0A9D2FHX5"/>
<protein>
    <submittedName>
        <fullName evidence="1">ATP-binding protein</fullName>
    </submittedName>
</protein>
<evidence type="ECO:0000313" key="1">
    <source>
        <dbReference type="EMBL" id="HIZ58762.1"/>
    </source>
</evidence>
<keyword evidence="1" id="KW-0547">Nucleotide-binding</keyword>
<reference evidence="1" key="2">
    <citation type="submission" date="2021-04" db="EMBL/GenBank/DDBJ databases">
        <authorList>
            <person name="Gilroy R."/>
        </authorList>
    </citation>
    <scope>NUCLEOTIDE SEQUENCE</scope>
    <source>
        <strain evidence="1">ChiBcec16-3735</strain>
    </source>
</reference>
<dbReference type="Proteomes" id="UP000824065">
    <property type="component" value="Unassembled WGS sequence"/>
</dbReference>
<reference evidence="1" key="1">
    <citation type="journal article" date="2021" name="PeerJ">
        <title>Extensive microbial diversity within the chicken gut microbiome revealed by metagenomics and culture.</title>
        <authorList>
            <person name="Gilroy R."/>
            <person name="Ravi A."/>
            <person name="Getino M."/>
            <person name="Pursley I."/>
            <person name="Horton D.L."/>
            <person name="Alikhan N.F."/>
            <person name="Baker D."/>
            <person name="Gharbi K."/>
            <person name="Hall N."/>
            <person name="Watson M."/>
            <person name="Adriaenssens E.M."/>
            <person name="Foster-Nyarko E."/>
            <person name="Jarju S."/>
            <person name="Secka A."/>
            <person name="Antonio M."/>
            <person name="Oren A."/>
            <person name="Chaudhuri R.R."/>
            <person name="La Ragione R."/>
            <person name="Hildebrand F."/>
            <person name="Pallen M.J."/>
        </authorList>
    </citation>
    <scope>NUCLEOTIDE SEQUENCE</scope>
    <source>
        <strain evidence="1">ChiBcec16-3735</strain>
    </source>
</reference>
<dbReference type="EMBL" id="DXBJ01000072">
    <property type="protein sequence ID" value="HIZ58762.1"/>
    <property type="molecule type" value="Genomic_DNA"/>
</dbReference>
<sequence length="558" mass="63079">MIPYNADLPSGGISEVHDMDIMHQSDSDVLQCSLFYDPQNGGDAGPVYAQLDVCYLGRSEKIGIDLRKEDYTAQVRRQLRYWNLAGDELMKQVKSHLQEAIIQSISSPKRAYIFCQHGLCRMENDRWVYVLGDTVAGLPEDIEYAILPEVKREHLAWNPAQDVSQAVGELWHIFEMDQRTLLVFSFGILSALYSAVFDMDTTTFPVLAVVGRQGTGKTKIVRELILLYDDAQHPGCIMGQIDAHATSAALAETVKKQRDQAILVDDMAESADASEARERKRNIANILRRVSNKANQGKMTPQKKLDLQFCQAGLVFTGEFMLENPSDITRTIVISTDEPLVHLPPGLRVLAATAFHAFLQWLLPVLDGQLEQLREQLKKLSVQFEPRIAKNGTLLLWATGLFALFVTEQSFLSKDAVTDIVDKTCDALRKILQTQEEQSRKLTASVPKGNLCWYIRDGYSNRQFTIVTQKEYLTNNANNCLMKKGTLYIRAQTLLEYLCNYTPYVYSSVKKMNKTLKEEGVLGDSKEKRSAQIKINGRRYLKLDIKLLQQCAQQYTSA</sequence>
<proteinExistence type="predicted"/>
<name>A0A9D2FHX5_9FIRM</name>
<dbReference type="GO" id="GO:0005524">
    <property type="term" value="F:ATP binding"/>
    <property type="evidence" value="ECO:0007669"/>
    <property type="project" value="UniProtKB-KW"/>
</dbReference>
<evidence type="ECO:0000313" key="2">
    <source>
        <dbReference type="Proteomes" id="UP000824065"/>
    </source>
</evidence>
<keyword evidence="1" id="KW-0067">ATP-binding</keyword>